<keyword evidence="2" id="KW-0732">Signal</keyword>
<gene>
    <name evidence="4" type="ORF">BKA67DRAFT_403298</name>
</gene>
<dbReference type="Gene3D" id="3.40.710.10">
    <property type="entry name" value="DD-peptidase/beta-lactamase superfamily"/>
    <property type="match status" value="1"/>
</dbReference>
<evidence type="ECO:0000313" key="4">
    <source>
        <dbReference type="EMBL" id="KAH6647997.1"/>
    </source>
</evidence>
<sequence>MRRLLLWYVLCFADVSIAAFHQKDEAAQDTQIPMGEVAKDPLSGDFSKTIKSLLDKWNVPGLAVGVIDGNDTWVKGYGVAQVSPRVPVTPQTLFYGGSTTKAFTGAAVARLINSGQYRNPSFPEHVVDWKTPISEILPEDFVLQDEWSTAHITLEDALTHRTGMAAHDWAYGGERPAVKEIVRSMRHLPINQPPRTKWQYCNLMYITASHAVETLTSLGLGHVLKEWIWQPLGMDSTFWHIDDARAAGEQVAVGYYWEPKEKAFKEIPYVESKAISGAGAILSNVVDYSKWVRALVHEDGFLSKDTHDAIKMPRMFNSGSGGNYDAPTAYALGWVTSTYKGHRIWFHGGATDAFGSNVIFFPDLKFGVVTLANSAFFGNAIGEIVSFELADDRLGLSQEERADWGKSWRQTLDQGNSLSDKAEDILYPGRPKQAVKPTLPLESYTGTYFSPGWRNMTITLIDENTMRNRRPKAQLRVHRPDSSWSFAGELEHVTGEYWILYSSFATLPVQPLEISPLDFRIGADGKIAGLELEFGNAPKGAGEGVVSFEKIA</sequence>
<comment type="similarity">
    <text evidence="1">Belongs to the peptidase S12 family.</text>
</comment>
<feature type="chain" id="PRO_5040254135" evidence="2">
    <location>
        <begin position="19"/>
        <end position="552"/>
    </location>
</feature>
<feature type="domain" description="Beta-lactamase-related" evidence="3">
    <location>
        <begin position="47"/>
        <end position="375"/>
    </location>
</feature>
<name>A0A9P8UDM7_9PEZI</name>
<dbReference type="Pfam" id="PF00144">
    <property type="entry name" value="Beta-lactamase"/>
    <property type="match status" value="1"/>
</dbReference>
<dbReference type="Proteomes" id="UP000758603">
    <property type="component" value="Unassembled WGS sequence"/>
</dbReference>
<evidence type="ECO:0000256" key="2">
    <source>
        <dbReference type="SAM" id="SignalP"/>
    </source>
</evidence>
<evidence type="ECO:0000259" key="3">
    <source>
        <dbReference type="Pfam" id="PF00144"/>
    </source>
</evidence>
<evidence type="ECO:0000313" key="5">
    <source>
        <dbReference type="Proteomes" id="UP000758603"/>
    </source>
</evidence>
<dbReference type="InterPro" id="IPR012338">
    <property type="entry name" value="Beta-lactam/transpept-like"/>
</dbReference>
<keyword evidence="5" id="KW-1185">Reference proteome</keyword>
<accession>A0A9P8UDM7</accession>
<evidence type="ECO:0000256" key="1">
    <source>
        <dbReference type="ARBA" id="ARBA00038215"/>
    </source>
</evidence>
<reference evidence="4" key="1">
    <citation type="journal article" date="2021" name="Nat. Commun.">
        <title>Genetic determinants of endophytism in the Arabidopsis root mycobiome.</title>
        <authorList>
            <person name="Mesny F."/>
            <person name="Miyauchi S."/>
            <person name="Thiergart T."/>
            <person name="Pickel B."/>
            <person name="Atanasova L."/>
            <person name="Karlsson M."/>
            <person name="Huettel B."/>
            <person name="Barry K.W."/>
            <person name="Haridas S."/>
            <person name="Chen C."/>
            <person name="Bauer D."/>
            <person name="Andreopoulos W."/>
            <person name="Pangilinan J."/>
            <person name="LaButti K."/>
            <person name="Riley R."/>
            <person name="Lipzen A."/>
            <person name="Clum A."/>
            <person name="Drula E."/>
            <person name="Henrissat B."/>
            <person name="Kohler A."/>
            <person name="Grigoriev I.V."/>
            <person name="Martin F.M."/>
            <person name="Hacquard S."/>
        </authorList>
    </citation>
    <scope>NUCLEOTIDE SEQUENCE</scope>
    <source>
        <strain evidence="4">MPI-SDFR-AT-0073</strain>
    </source>
</reference>
<dbReference type="GeneID" id="70125600"/>
<proteinExistence type="inferred from homology"/>
<protein>
    <submittedName>
        <fullName evidence="4">Beta-lactamase/transpeptidase-like protein</fullName>
    </submittedName>
</protein>
<dbReference type="AlphaFoldDB" id="A0A9P8UDM7"/>
<dbReference type="PANTHER" id="PTHR46825">
    <property type="entry name" value="D-ALANYL-D-ALANINE-CARBOXYPEPTIDASE/ENDOPEPTIDASE AMPH"/>
    <property type="match status" value="1"/>
</dbReference>
<organism evidence="4 5">
    <name type="scientific">Truncatella angustata</name>
    <dbReference type="NCBI Taxonomy" id="152316"/>
    <lineage>
        <taxon>Eukaryota</taxon>
        <taxon>Fungi</taxon>
        <taxon>Dikarya</taxon>
        <taxon>Ascomycota</taxon>
        <taxon>Pezizomycotina</taxon>
        <taxon>Sordariomycetes</taxon>
        <taxon>Xylariomycetidae</taxon>
        <taxon>Amphisphaeriales</taxon>
        <taxon>Sporocadaceae</taxon>
        <taxon>Truncatella</taxon>
    </lineage>
</organism>
<dbReference type="InterPro" id="IPR050491">
    <property type="entry name" value="AmpC-like"/>
</dbReference>
<dbReference type="OrthoDB" id="5946976at2759"/>
<comment type="caution">
    <text evidence="4">The sequence shown here is derived from an EMBL/GenBank/DDBJ whole genome shotgun (WGS) entry which is preliminary data.</text>
</comment>
<dbReference type="InterPro" id="IPR001466">
    <property type="entry name" value="Beta-lactam-related"/>
</dbReference>
<feature type="signal peptide" evidence="2">
    <location>
        <begin position="1"/>
        <end position="18"/>
    </location>
</feature>
<dbReference type="RefSeq" id="XP_045954509.1">
    <property type="nucleotide sequence ID" value="XM_046096708.1"/>
</dbReference>
<dbReference type="EMBL" id="JAGPXC010000008">
    <property type="protein sequence ID" value="KAH6647997.1"/>
    <property type="molecule type" value="Genomic_DNA"/>
</dbReference>
<dbReference type="SUPFAM" id="SSF56601">
    <property type="entry name" value="beta-lactamase/transpeptidase-like"/>
    <property type="match status" value="1"/>
</dbReference>
<dbReference type="PANTHER" id="PTHR46825:SF9">
    <property type="entry name" value="BETA-LACTAMASE-RELATED DOMAIN-CONTAINING PROTEIN"/>
    <property type="match status" value="1"/>
</dbReference>